<organism evidence="4 5">
    <name type="scientific">Purpureocillium lilacinum</name>
    <name type="common">Paecilomyces lilacinus</name>
    <dbReference type="NCBI Taxonomy" id="33203"/>
    <lineage>
        <taxon>Eukaryota</taxon>
        <taxon>Fungi</taxon>
        <taxon>Dikarya</taxon>
        <taxon>Ascomycota</taxon>
        <taxon>Pezizomycotina</taxon>
        <taxon>Sordariomycetes</taxon>
        <taxon>Hypocreomycetidae</taxon>
        <taxon>Hypocreales</taxon>
        <taxon>Ophiocordycipitaceae</taxon>
        <taxon>Purpureocillium</taxon>
    </lineage>
</organism>
<dbReference type="GO" id="GO:0003962">
    <property type="term" value="F:cystathionine gamma-synthase activity"/>
    <property type="evidence" value="ECO:0007669"/>
    <property type="project" value="TreeGrafter"/>
</dbReference>
<evidence type="ECO:0000256" key="3">
    <source>
        <dbReference type="RuleBase" id="RU362118"/>
    </source>
</evidence>
<dbReference type="Gene3D" id="3.40.640.10">
    <property type="entry name" value="Type I PLP-dependent aspartate aminotransferase-like (Major domain)"/>
    <property type="match status" value="1"/>
</dbReference>
<dbReference type="Pfam" id="PF01053">
    <property type="entry name" value="Cys_Met_Meta_PP"/>
    <property type="match status" value="1"/>
</dbReference>
<evidence type="ECO:0000313" key="5">
    <source>
        <dbReference type="Proteomes" id="UP000245956"/>
    </source>
</evidence>
<comment type="caution">
    <text evidence="4">The sequence shown here is derived from an EMBL/GenBank/DDBJ whole genome shotgun (WGS) entry which is preliminary data.</text>
</comment>
<comment type="similarity">
    <text evidence="3">Belongs to the trans-sulfuration enzymes family.</text>
</comment>
<protein>
    <recommendedName>
        <fullName evidence="6">Cystathionine gamma-synthase</fullName>
    </recommendedName>
</protein>
<dbReference type="InterPro" id="IPR051750">
    <property type="entry name" value="Trans-sulfuration_enzymes"/>
</dbReference>
<dbReference type="Proteomes" id="UP000245956">
    <property type="component" value="Unassembled WGS sequence"/>
</dbReference>
<evidence type="ECO:0000313" key="4">
    <source>
        <dbReference type="EMBL" id="PWI66515.1"/>
    </source>
</evidence>
<dbReference type="PANTHER" id="PTHR42699">
    <property type="match status" value="1"/>
</dbReference>
<dbReference type="EMBL" id="LCWV01000024">
    <property type="protein sequence ID" value="PWI66515.1"/>
    <property type="molecule type" value="Genomic_DNA"/>
</dbReference>
<dbReference type="PANTHER" id="PTHR42699:SF1">
    <property type="entry name" value="CYSTATHIONINE GAMMA-SYNTHASE-RELATED"/>
    <property type="match status" value="1"/>
</dbReference>
<dbReference type="InterPro" id="IPR015422">
    <property type="entry name" value="PyrdxlP-dep_Trfase_small"/>
</dbReference>
<dbReference type="SUPFAM" id="SSF53383">
    <property type="entry name" value="PLP-dependent transferases"/>
    <property type="match status" value="1"/>
</dbReference>
<name>A0A2U3DW81_PURLI</name>
<dbReference type="GO" id="GO:0030170">
    <property type="term" value="F:pyridoxal phosphate binding"/>
    <property type="evidence" value="ECO:0007669"/>
    <property type="project" value="InterPro"/>
</dbReference>
<dbReference type="InterPro" id="IPR015421">
    <property type="entry name" value="PyrdxlP-dep_Trfase_major"/>
</dbReference>
<accession>A0A2U3DW81</accession>
<reference evidence="4 5" key="1">
    <citation type="journal article" date="2016" name="Front. Microbiol.">
        <title>Genome and transcriptome sequences reveal the specific parasitism of the nematophagous Purpureocillium lilacinum 36-1.</title>
        <authorList>
            <person name="Xie J."/>
            <person name="Li S."/>
            <person name="Mo C."/>
            <person name="Xiao X."/>
            <person name="Peng D."/>
            <person name="Wang G."/>
            <person name="Xiao Y."/>
        </authorList>
    </citation>
    <scope>NUCLEOTIDE SEQUENCE [LARGE SCALE GENOMIC DNA]</scope>
    <source>
        <strain evidence="4 5">36-1</strain>
    </source>
</reference>
<evidence type="ECO:0000256" key="1">
    <source>
        <dbReference type="ARBA" id="ARBA00001933"/>
    </source>
</evidence>
<dbReference type="AlphaFoldDB" id="A0A2U3DW81"/>
<dbReference type="InterPro" id="IPR015424">
    <property type="entry name" value="PyrdxlP-dep_Trfase"/>
</dbReference>
<keyword evidence="2 3" id="KW-0663">Pyridoxal phosphate</keyword>
<dbReference type="InterPro" id="IPR000277">
    <property type="entry name" value="Cys/Met-Metab_PyrdxlP-dep_enz"/>
</dbReference>
<evidence type="ECO:0000256" key="2">
    <source>
        <dbReference type="ARBA" id="ARBA00022898"/>
    </source>
</evidence>
<dbReference type="GO" id="GO:0019346">
    <property type="term" value="P:transsulfuration"/>
    <property type="evidence" value="ECO:0007669"/>
    <property type="project" value="InterPro"/>
</dbReference>
<dbReference type="Gene3D" id="3.90.1150.10">
    <property type="entry name" value="Aspartate Aminotransferase, domain 1"/>
    <property type="match status" value="1"/>
</dbReference>
<comment type="cofactor">
    <cofactor evidence="1 3">
        <name>pyridoxal 5'-phosphate</name>
        <dbReference type="ChEBI" id="CHEBI:597326"/>
    </cofactor>
</comment>
<sequence length="573" mass="63206">MVEVECLGLISAATGSSFVLSSSELPRDLAMSLKITTGMGQPVPPAPRHSVTMHMGDWAAAECSADSLATESAQLKNGYPRLRPHNDIVQLAAEALKLVDDREADCFLFSSLESARECVDFVTCRGRDDRAVTSFCTVDISIRVFVAKNTFFAVLFPLDKKPVMAEFWKLAGVGISSRFAEANLAHLQCLRAIPILSCPDSRPGFDGPSLDTLRESIIACLKRAPLHNDAPRPSATDVYLYPSGMASVYRTHMYMFEHYQGTTALFGVTFLHTLMMFDAFSTTSKLFGLGTEADIDNLQVFLQEEKSSGRTVQAIWVEFPTNPNLMTPNIARLKELADEYNVVLVIDDTIGGWCNIDTSAVADVSITSLTKSFNGYADAIAGCAIVNPASRKYRDLKRLFDQKYVPELYEKDAEAIERNSRDYLRRCAAMNNNAAALVQYLHLCAADPNSAVKRVYYPYVNPSGVHYKRFMRPETSDFTPGFGCLFSVELVDVSAAQTFYDNLNVHKSVHFAAPFTLALPYTFCGFKKRLDWAAGLGLRPTQIRIAPGLEDTDLLLEDLKVAVAAANECKQAV</sequence>
<evidence type="ECO:0008006" key="6">
    <source>
        <dbReference type="Google" id="ProtNLM"/>
    </source>
</evidence>
<proteinExistence type="inferred from homology"/>
<gene>
    <name evidence="4" type="ORF">PCL_04928</name>
</gene>